<evidence type="ECO:0000256" key="1">
    <source>
        <dbReference type="SAM" id="SignalP"/>
    </source>
</evidence>
<dbReference type="KEGG" id="mng:MNEG_11431"/>
<dbReference type="Proteomes" id="UP000054498">
    <property type="component" value="Unassembled WGS sequence"/>
</dbReference>
<feature type="chain" id="PRO_5002247338" evidence="1">
    <location>
        <begin position="22"/>
        <end position="100"/>
    </location>
</feature>
<dbReference type="RefSeq" id="XP_013895549.1">
    <property type="nucleotide sequence ID" value="XM_014040095.1"/>
</dbReference>
<feature type="signal peptide" evidence="1">
    <location>
        <begin position="1"/>
        <end position="21"/>
    </location>
</feature>
<reference evidence="2 3" key="1">
    <citation type="journal article" date="2013" name="BMC Genomics">
        <title>Reconstruction of the lipid metabolism for the microalga Monoraphidium neglectum from its genome sequence reveals characteristics suitable for biofuel production.</title>
        <authorList>
            <person name="Bogen C."/>
            <person name="Al-Dilaimi A."/>
            <person name="Albersmeier A."/>
            <person name="Wichmann J."/>
            <person name="Grundmann M."/>
            <person name="Rupp O."/>
            <person name="Lauersen K.J."/>
            <person name="Blifernez-Klassen O."/>
            <person name="Kalinowski J."/>
            <person name="Goesmann A."/>
            <person name="Mussgnug J.H."/>
            <person name="Kruse O."/>
        </authorList>
    </citation>
    <scope>NUCLEOTIDE SEQUENCE [LARGE SCALE GENOMIC DNA]</scope>
    <source>
        <strain evidence="2 3">SAG 48.87</strain>
    </source>
</reference>
<dbReference type="AlphaFoldDB" id="A0A0D2LYQ7"/>
<name>A0A0D2LYQ7_9CHLO</name>
<evidence type="ECO:0000313" key="3">
    <source>
        <dbReference type="Proteomes" id="UP000054498"/>
    </source>
</evidence>
<gene>
    <name evidence="2" type="ORF">MNEG_11431</name>
</gene>
<protein>
    <submittedName>
        <fullName evidence="2">Uncharacterized protein</fullName>
    </submittedName>
</protein>
<organism evidence="2 3">
    <name type="scientific">Monoraphidium neglectum</name>
    <dbReference type="NCBI Taxonomy" id="145388"/>
    <lineage>
        <taxon>Eukaryota</taxon>
        <taxon>Viridiplantae</taxon>
        <taxon>Chlorophyta</taxon>
        <taxon>core chlorophytes</taxon>
        <taxon>Chlorophyceae</taxon>
        <taxon>CS clade</taxon>
        <taxon>Sphaeropleales</taxon>
        <taxon>Selenastraceae</taxon>
        <taxon>Monoraphidium</taxon>
    </lineage>
</organism>
<evidence type="ECO:0000313" key="2">
    <source>
        <dbReference type="EMBL" id="KIY96529.1"/>
    </source>
</evidence>
<keyword evidence="3" id="KW-1185">Reference proteome</keyword>
<sequence>MGRPPRTGAFLALVLLGVAAAQPDDLAVMRMPASKVQPLSELPGCGGQTIDAAMDTCRLQDNIKIHDVHEYQFVVPSMDDPGAAFSLLLTTKSVGGLVEA</sequence>
<feature type="non-terminal residue" evidence="2">
    <location>
        <position position="100"/>
    </location>
</feature>
<dbReference type="GeneID" id="25728693"/>
<keyword evidence="1" id="KW-0732">Signal</keyword>
<proteinExistence type="predicted"/>
<accession>A0A0D2LYQ7</accession>
<dbReference type="EMBL" id="KK102960">
    <property type="protein sequence ID" value="KIY96529.1"/>
    <property type="molecule type" value="Genomic_DNA"/>
</dbReference>